<evidence type="ECO:0000313" key="2">
    <source>
        <dbReference type="Proteomes" id="UP000033986"/>
    </source>
</evidence>
<comment type="caution">
    <text evidence="1">The sequence shown here is derived from an EMBL/GenBank/DDBJ whole genome shotgun (WGS) entry which is preliminary data.</text>
</comment>
<accession>A0A0G0Z5Z2</accession>
<name>A0A0G0Z5Z2_9BACT</name>
<reference evidence="1 2" key="1">
    <citation type="journal article" date="2015" name="Nature">
        <title>rRNA introns, odd ribosomes, and small enigmatic genomes across a large radiation of phyla.</title>
        <authorList>
            <person name="Brown C.T."/>
            <person name="Hug L.A."/>
            <person name="Thomas B.C."/>
            <person name="Sharon I."/>
            <person name="Castelle C.J."/>
            <person name="Singh A."/>
            <person name="Wilkins M.J."/>
            <person name="Williams K.H."/>
            <person name="Banfield J.F."/>
        </authorList>
    </citation>
    <scope>NUCLEOTIDE SEQUENCE [LARGE SCALE GENOMIC DNA]</scope>
</reference>
<dbReference type="EMBL" id="LCDB01000014">
    <property type="protein sequence ID" value="KKS44097.1"/>
    <property type="molecule type" value="Genomic_DNA"/>
</dbReference>
<gene>
    <name evidence="1" type="ORF">UV07_C0014G0008</name>
</gene>
<organism evidence="1 2">
    <name type="scientific">Candidatus Azambacteria bacterium GW2011_GWB1_42_17</name>
    <dbReference type="NCBI Taxonomy" id="1618615"/>
    <lineage>
        <taxon>Bacteria</taxon>
        <taxon>Candidatus Azamiibacteriota</taxon>
    </lineage>
</organism>
<proteinExistence type="predicted"/>
<dbReference type="Proteomes" id="UP000033986">
    <property type="component" value="Unassembled WGS sequence"/>
</dbReference>
<protein>
    <submittedName>
        <fullName evidence="1">Uncharacterized protein</fullName>
    </submittedName>
</protein>
<evidence type="ECO:0000313" key="1">
    <source>
        <dbReference type="EMBL" id="KKS44097.1"/>
    </source>
</evidence>
<sequence>MTDILEVKICETDNEWREIEKLIAKKYLNEFGVRPSPAGHHVIVLRNGVIVGTSGLEFSCNEGIPLERYFDIDDEWFRGVFKPDIVELTRWASCYPNAGLASHLGITRYAFGHNKVFAVLSLKEKQLQHLELFGSKLTALSATVKKDIPDFLKKYYLNWPRPKLFRTYLKELYNISRQAVLKLKEQGIIIRINF</sequence>
<dbReference type="AlphaFoldDB" id="A0A0G0Z5Z2"/>